<evidence type="ECO:0000313" key="1">
    <source>
        <dbReference type="EMBL" id="MBL0003823.1"/>
    </source>
</evidence>
<evidence type="ECO:0000313" key="2">
    <source>
        <dbReference type="Proteomes" id="UP000886632"/>
    </source>
</evidence>
<dbReference type="SUPFAM" id="SSF54862">
    <property type="entry name" value="4Fe-4S ferredoxins"/>
    <property type="match status" value="1"/>
</dbReference>
<reference evidence="1" key="1">
    <citation type="submission" date="2020-10" db="EMBL/GenBank/DDBJ databases">
        <title>Connecting structure to function with the recovery of over 1000 high-quality activated sludge metagenome-assembled genomes encoding full-length rRNA genes using long-read sequencing.</title>
        <authorList>
            <person name="Singleton C.M."/>
            <person name="Petriglieri F."/>
            <person name="Kristensen J.M."/>
            <person name="Kirkegaard R.H."/>
            <person name="Michaelsen T.Y."/>
            <person name="Andersen M.H."/>
            <person name="Karst S.M."/>
            <person name="Dueholm M.S."/>
            <person name="Nielsen P.H."/>
            <person name="Albertsen M."/>
        </authorList>
    </citation>
    <scope>NUCLEOTIDE SEQUENCE</scope>
    <source>
        <strain evidence="1">Ribe_18-Q3-R11-54_MAXAC.001</strain>
    </source>
</reference>
<proteinExistence type="predicted"/>
<dbReference type="EMBL" id="JADKGK010000015">
    <property type="protein sequence ID" value="MBL0003823.1"/>
    <property type="molecule type" value="Genomic_DNA"/>
</dbReference>
<dbReference type="Pfam" id="PF13459">
    <property type="entry name" value="Fer4_15"/>
    <property type="match status" value="1"/>
</dbReference>
<dbReference type="AlphaFoldDB" id="A0A9D7XUF0"/>
<dbReference type="Gene3D" id="3.30.70.20">
    <property type="match status" value="1"/>
</dbReference>
<accession>A0A9D7XUF0</accession>
<gene>
    <name evidence="1" type="ORF">IPP00_07440</name>
</gene>
<name>A0A9D7XUF0_9MICO</name>
<protein>
    <submittedName>
        <fullName evidence="1">Ferredoxin</fullName>
    </submittedName>
</protein>
<dbReference type="Proteomes" id="UP000886632">
    <property type="component" value="Unassembled WGS sequence"/>
</dbReference>
<sequence>MTWTMRVDWPSCAARGLCAELLPERIHLDEWGFPVVEGPVTPDLLGLAKAAATACPHRALRLVSAG</sequence>
<comment type="caution">
    <text evidence="1">The sequence shown here is derived from an EMBL/GenBank/DDBJ whole genome shotgun (WGS) entry which is preliminary data.</text>
</comment>
<organism evidence="1 2">
    <name type="scientific">Candidatus Phosphoribacter hodrii</name>
    <dbReference type="NCBI Taxonomy" id="2953743"/>
    <lineage>
        <taxon>Bacteria</taxon>
        <taxon>Bacillati</taxon>
        <taxon>Actinomycetota</taxon>
        <taxon>Actinomycetes</taxon>
        <taxon>Micrococcales</taxon>
        <taxon>Dermatophilaceae</taxon>
        <taxon>Candidatus Phosphoribacter</taxon>
    </lineage>
</organism>